<name>A0A2P2IPF6_RHIMU</name>
<proteinExistence type="predicted"/>
<organism evidence="1">
    <name type="scientific">Rhizophora mucronata</name>
    <name type="common">Asiatic mangrove</name>
    <dbReference type="NCBI Taxonomy" id="61149"/>
    <lineage>
        <taxon>Eukaryota</taxon>
        <taxon>Viridiplantae</taxon>
        <taxon>Streptophyta</taxon>
        <taxon>Embryophyta</taxon>
        <taxon>Tracheophyta</taxon>
        <taxon>Spermatophyta</taxon>
        <taxon>Magnoliopsida</taxon>
        <taxon>eudicotyledons</taxon>
        <taxon>Gunneridae</taxon>
        <taxon>Pentapetalae</taxon>
        <taxon>rosids</taxon>
        <taxon>fabids</taxon>
        <taxon>Malpighiales</taxon>
        <taxon>Rhizophoraceae</taxon>
        <taxon>Rhizophora</taxon>
    </lineage>
</organism>
<sequence length="103" mass="11616">MVKAQMPAGVLGTVMELIWTGSYDLDQLLNTGCGIPLIQIHTSDDQSPQAFLPYDKNEEGTVTMIYFVEHATWAYQLISSFIIPEVRLLSFAPSTPTRYRNDF</sequence>
<protein>
    <submittedName>
        <fullName evidence="1">Uncharacterized protein</fullName>
    </submittedName>
</protein>
<dbReference type="EMBL" id="GGEC01002622">
    <property type="protein sequence ID" value="MBW83105.1"/>
    <property type="molecule type" value="Transcribed_RNA"/>
</dbReference>
<reference evidence="1" key="1">
    <citation type="submission" date="2018-02" db="EMBL/GenBank/DDBJ databases">
        <title>Rhizophora mucronata_Transcriptome.</title>
        <authorList>
            <person name="Meera S.P."/>
            <person name="Sreeshan A."/>
            <person name="Augustine A."/>
        </authorList>
    </citation>
    <scope>NUCLEOTIDE SEQUENCE</scope>
    <source>
        <tissue evidence="1">Leaf</tissue>
    </source>
</reference>
<accession>A0A2P2IPF6</accession>
<evidence type="ECO:0000313" key="1">
    <source>
        <dbReference type="EMBL" id="MBW83104.1"/>
    </source>
</evidence>
<dbReference type="EMBL" id="GGEC01002621">
    <property type="protein sequence ID" value="MBW83104.1"/>
    <property type="molecule type" value="Transcribed_RNA"/>
</dbReference>
<dbReference type="AlphaFoldDB" id="A0A2P2IPF6"/>